<accession>A0A1N7KUA8</accession>
<gene>
    <name evidence="1" type="ORF">SAMN05421687_11910</name>
</gene>
<dbReference type="EMBL" id="FTOC01000019">
    <property type="protein sequence ID" value="SIS65179.1"/>
    <property type="molecule type" value="Genomic_DNA"/>
</dbReference>
<evidence type="ECO:0000313" key="2">
    <source>
        <dbReference type="Proteomes" id="UP000187608"/>
    </source>
</evidence>
<proteinExistence type="predicted"/>
<organism evidence="1 2">
    <name type="scientific">Salimicrobium flavidum</name>
    <dbReference type="NCBI Taxonomy" id="570947"/>
    <lineage>
        <taxon>Bacteria</taxon>
        <taxon>Bacillati</taxon>
        <taxon>Bacillota</taxon>
        <taxon>Bacilli</taxon>
        <taxon>Bacillales</taxon>
        <taxon>Bacillaceae</taxon>
        <taxon>Salimicrobium</taxon>
    </lineage>
</organism>
<keyword evidence="2" id="KW-1185">Reference proteome</keyword>
<evidence type="ECO:0000313" key="1">
    <source>
        <dbReference type="EMBL" id="SIS65179.1"/>
    </source>
</evidence>
<protein>
    <submittedName>
        <fullName evidence="1">Uncharacterized protein</fullName>
    </submittedName>
</protein>
<reference evidence="2" key="1">
    <citation type="submission" date="2017-01" db="EMBL/GenBank/DDBJ databases">
        <authorList>
            <person name="Varghese N."/>
            <person name="Submissions S."/>
        </authorList>
    </citation>
    <scope>NUCLEOTIDE SEQUENCE [LARGE SCALE GENOMIC DNA]</scope>
    <source>
        <strain evidence="2">DSM 23127</strain>
    </source>
</reference>
<dbReference type="Proteomes" id="UP000187608">
    <property type="component" value="Unassembled WGS sequence"/>
</dbReference>
<name>A0A1N7KUA8_9BACI</name>
<dbReference type="AlphaFoldDB" id="A0A1N7KUA8"/>
<sequence length="62" mass="7030">MRTSLFDDMKKSMEEAVAFGEGDQNKGRRKNVAIKALQVLHPMRLSNCVSIYSLPNESSPRF</sequence>